<dbReference type="GO" id="GO:0140480">
    <property type="term" value="P:mitotic spindle pole body insertion into the nuclear envelope"/>
    <property type="evidence" value="ECO:0007669"/>
    <property type="project" value="EnsemblFungi"/>
</dbReference>
<feature type="transmembrane region" description="Helical" evidence="6">
    <location>
        <begin position="183"/>
        <end position="207"/>
    </location>
</feature>
<evidence type="ECO:0000256" key="1">
    <source>
        <dbReference type="ARBA" id="ARBA00004141"/>
    </source>
</evidence>
<proteinExistence type="inferred from homology"/>
<dbReference type="Proteomes" id="UP000001744">
    <property type="component" value="Unassembled WGS sequence"/>
</dbReference>
<dbReference type="GO" id="GO:0005643">
    <property type="term" value="C:nuclear pore"/>
    <property type="evidence" value="ECO:0000269"/>
    <property type="project" value="JaponicusDB"/>
</dbReference>
<evidence type="ECO:0000313" key="8">
    <source>
        <dbReference type="JaponicusDB" id="SJAG_01460"/>
    </source>
</evidence>
<evidence type="ECO:0000256" key="6">
    <source>
        <dbReference type="SAM" id="Phobius"/>
    </source>
</evidence>
<dbReference type="PANTHER" id="PTHR12703:SF4">
    <property type="entry name" value="TRANSMEMBRANE PROTEIN 33"/>
    <property type="match status" value="1"/>
</dbReference>
<sequence length="277" mass="31330">MVTASVPQKKFTERFLVILKQSQFAWFIGQVTLLLYTTRYLARIILSRTFDSHLYHVALFGVVVAYVIVLYKTYAPNFSFKNLTNRQYISRLLLDDNVQYLMLASSWLRGPAITLALLPYAIYGSFHVATYTRQTLLPTLVPQMLDGSHPNSPAARLSALLHAYVRQKFQFAMELVAAIETLLLLRLIFGALILRVSFLQLLSYVMFLRLRYINSAYTRTSLHNFTSRVDTLVANPKTPAFLKSVWTTIKSLVSKFVNATGTQAAPRPANPTASAAH</sequence>
<feature type="transmembrane region" description="Helical" evidence="6">
    <location>
        <begin position="54"/>
        <end position="74"/>
    </location>
</feature>
<dbReference type="GO" id="GO:0071786">
    <property type="term" value="P:endoplasmic reticulum tubular network organization"/>
    <property type="evidence" value="ECO:0000318"/>
    <property type="project" value="GO_Central"/>
</dbReference>
<dbReference type="GO" id="GO:0071763">
    <property type="term" value="P:nuclear membrane organization"/>
    <property type="evidence" value="ECO:0007669"/>
    <property type="project" value="EnsemblFungi"/>
</dbReference>
<dbReference type="HOGENOM" id="CLU_065417_2_0_1"/>
<dbReference type="GO" id="GO:0098826">
    <property type="term" value="C:endoplasmic reticulum tubular network membrane"/>
    <property type="evidence" value="ECO:0000269"/>
    <property type="project" value="JaponicusDB"/>
</dbReference>
<dbReference type="VEuPathDB" id="FungiDB:SJAG_01460"/>
<dbReference type="eggNOG" id="KOG4002">
    <property type="taxonomic scope" value="Eukaryota"/>
</dbReference>
<name>B6JY00_SCHJY</name>
<protein>
    <submittedName>
        <fullName evidence="7">Eukaryotic protein</fullName>
    </submittedName>
</protein>
<dbReference type="GO" id="GO:1990809">
    <property type="term" value="P:endoplasmic reticulum tubular network membrane organization"/>
    <property type="evidence" value="ECO:0007669"/>
    <property type="project" value="EnsemblFungi"/>
</dbReference>
<dbReference type="PANTHER" id="PTHR12703">
    <property type="entry name" value="TRANSMEMBRANE PROTEIN 33"/>
    <property type="match status" value="1"/>
</dbReference>
<reference evidence="7 9" key="1">
    <citation type="journal article" date="2011" name="Science">
        <title>Comparative functional genomics of the fission yeasts.</title>
        <authorList>
            <person name="Rhind N."/>
            <person name="Chen Z."/>
            <person name="Yassour M."/>
            <person name="Thompson D.A."/>
            <person name="Haas B.J."/>
            <person name="Habib N."/>
            <person name="Wapinski I."/>
            <person name="Roy S."/>
            <person name="Lin M.F."/>
            <person name="Heiman D.I."/>
            <person name="Young S.K."/>
            <person name="Furuya K."/>
            <person name="Guo Y."/>
            <person name="Pidoux A."/>
            <person name="Chen H.M."/>
            <person name="Robbertse B."/>
            <person name="Goldberg J.M."/>
            <person name="Aoki K."/>
            <person name="Bayne E.H."/>
            <person name="Berlin A.M."/>
            <person name="Desjardins C.A."/>
            <person name="Dobbs E."/>
            <person name="Dukaj L."/>
            <person name="Fan L."/>
            <person name="FitzGerald M.G."/>
            <person name="French C."/>
            <person name="Gujja S."/>
            <person name="Hansen K."/>
            <person name="Keifenheim D."/>
            <person name="Levin J.Z."/>
            <person name="Mosher R.A."/>
            <person name="Mueller C.A."/>
            <person name="Pfiffner J."/>
            <person name="Priest M."/>
            <person name="Russ C."/>
            <person name="Smialowska A."/>
            <person name="Swoboda P."/>
            <person name="Sykes S.M."/>
            <person name="Vaughn M."/>
            <person name="Vengrova S."/>
            <person name="Yoder R."/>
            <person name="Zeng Q."/>
            <person name="Allshire R."/>
            <person name="Baulcombe D."/>
            <person name="Birren B.W."/>
            <person name="Brown W."/>
            <person name="Ekwall K."/>
            <person name="Kellis M."/>
            <person name="Leatherwood J."/>
            <person name="Levin H."/>
            <person name="Margalit H."/>
            <person name="Martienssen R."/>
            <person name="Nieduszynski C.A."/>
            <person name="Spatafora J.W."/>
            <person name="Friedman N."/>
            <person name="Dalgaard J.Z."/>
            <person name="Baumann P."/>
            <person name="Niki H."/>
            <person name="Regev A."/>
            <person name="Nusbaum C."/>
        </authorList>
    </citation>
    <scope>NUCLEOTIDE SEQUENCE [LARGE SCALE GENOMIC DNA]</scope>
    <source>
        <strain evidence="9">yFS275 / FY16936</strain>
    </source>
</reference>
<comment type="subcellular location">
    <subcellularLocation>
        <location evidence="1">Membrane</location>
        <topology evidence="1">Multi-pass membrane protein</topology>
    </subcellularLocation>
</comment>
<accession>B6JY00</accession>
<dbReference type="GO" id="GO:0061024">
    <property type="term" value="P:membrane organization"/>
    <property type="evidence" value="ECO:0000318"/>
    <property type="project" value="GO_Central"/>
</dbReference>
<dbReference type="GeneID" id="7051417"/>
<evidence type="ECO:0000256" key="2">
    <source>
        <dbReference type="ARBA" id="ARBA00007322"/>
    </source>
</evidence>
<dbReference type="InterPro" id="IPR051645">
    <property type="entry name" value="PER33/POM33_regulator"/>
</dbReference>
<keyword evidence="3 6" id="KW-0812">Transmembrane</keyword>
<dbReference type="OMA" id="NVQYLIM"/>
<gene>
    <name evidence="8" type="primary">tts1</name>
    <name evidence="7" type="ORF">SJAG_01460</name>
</gene>
<dbReference type="JaponicusDB" id="SJAG_01460">
    <property type="gene designation" value="tts1"/>
</dbReference>
<dbReference type="GO" id="GO:0005783">
    <property type="term" value="C:endoplasmic reticulum"/>
    <property type="evidence" value="ECO:0000318"/>
    <property type="project" value="GO_Central"/>
</dbReference>
<dbReference type="GO" id="GO:0032153">
    <property type="term" value="C:cell division site"/>
    <property type="evidence" value="ECO:0007669"/>
    <property type="project" value="EnsemblFungi"/>
</dbReference>
<dbReference type="GO" id="GO:0031965">
    <property type="term" value="C:nuclear membrane"/>
    <property type="evidence" value="ECO:0007669"/>
    <property type="project" value="EnsemblFungi"/>
</dbReference>
<keyword evidence="5 6" id="KW-0472">Membrane</keyword>
<dbReference type="STRING" id="402676.B6JY00"/>
<dbReference type="RefSeq" id="XP_002172711.1">
    <property type="nucleotide sequence ID" value="XM_002172675.2"/>
</dbReference>
<keyword evidence="4 6" id="KW-1133">Transmembrane helix</keyword>
<evidence type="ECO:0000256" key="4">
    <source>
        <dbReference type="ARBA" id="ARBA00022989"/>
    </source>
</evidence>
<organism evidence="7 9">
    <name type="scientific">Schizosaccharomyces japonicus (strain yFS275 / FY16936)</name>
    <name type="common">Fission yeast</name>
    <dbReference type="NCBI Taxonomy" id="402676"/>
    <lineage>
        <taxon>Eukaryota</taxon>
        <taxon>Fungi</taxon>
        <taxon>Dikarya</taxon>
        <taxon>Ascomycota</taxon>
        <taxon>Taphrinomycotina</taxon>
        <taxon>Schizosaccharomycetes</taxon>
        <taxon>Schizosaccharomycetales</taxon>
        <taxon>Schizosaccharomycetaceae</taxon>
        <taxon>Schizosaccharomyces</taxon>
    </lineage>
</organism>
<dbReference type="EMBL" id="KE651168">
    <property type="protein sequence ID" value="EEB06418.1"/>
    <property type="molecule type" value="Genomic_DNA"/>
</dbReference>
<feature type="transmembrane region" description="Helical" evidence="6">
    <location>
        <begin position="24"/>
        <end position="42"/>
    </location>
</feature>
<dbReference type="AlphaFoldDB" id="B6JY00"/>
<evidence type="ECO:0000313" key="9">
    <source>
        <dbReference type="Proteomes" id="UP000001744"/>
    </source>
</evidence>
<dbReference type="InterPro" id="IPR005344">
    <property type="entry name" value="TMEM33/Pom33"/>
</dbReference>
<dbReference type="OrthoDB" id="5581259at2759"/>
<evidence type="ECO:0000256" key="5">
    <source>
        <dbReference type="ARBA" id="ARBA00023136"/>
    </source>
</evidence>
<evidence type="ECO:0000256" key="3">
    <source>
        <dbReference type="ARBA" id="ARBA00022692"/>
    </source>
</evidence>
<dbReference type="GO" id="GO:0032541">
    <property type="term" value="C:cortical endoplasmic reticulum"/>
    <property type="evidence" value="ECO:0007669"/>
    <property type="project" value="EnsemblFungi"/>
</dbReference>
<keyword evidence="9" id="KW-1185">Reference proteome</keyword>
<evidence type="ECO:0000313" key="7">
    <source>
        <dbReference type="EMBL" id="EEB06418.1"/>
    </source>
</evidence>
<dbReference type="Pfam" id="PF03661">
    <property type="entry name" value="TMEM33_Pom33"/>
    <property type="match status" value="1"/>
</dbReference>
<comment type="similarity">
    <text evidence="2">Belongs to the PER33/POM33 family.</text>
</comment>